<dbReference type="Gene3D" id="3.40.50.10140">
    <property type="entry name" value="Toll/interleukin-1 receptor homology (TIR) domain"/>
    <property type="match status" value="1"/>
</dbReference>
<feature type="transmembrane region" description="Helical" evidence="1">
    <location>
        <begin position="227"/>
        <end position="244"/>
    </location>
</feature>
<dbReference type="KEGG" id="tsv:DSM104635_02780"/>
<dbReference type="Proteomes" id="UP000431269">
    <property type="component" value="Chromosome"/>
</dbReference>
<dbReference type="InterPro" id="IPR008523">
    <property type="entry name" value="DUF805"/>
</dbReference>
<dbReference type="RefSeq" id="WP_228445695.1">
    <property type="nucleotide sequence ID" value="NZ_CP047045.1"/>
</dbReference>
<dbReference type="PANTHER" id="PTHR34980:SF2">
    <property type="entry name" value="INNER MEMBRANE PROTEIN YHAH-RELATED"/>
    <property type="match status" value="1"/>
</dbReference>
<dbReference type="InterPro" id="IPR000157">
    <property type="entry name" value="TIR_dom"/>
</dbReference>
<keyword evidence="1" id="KW-0472">Membrane</keyword>
<keyword evidence="4" id="KW-1185">Reference proteome</keyword>
<dbReference type="PROSITE" id="PS50104">
    <property type="entry name" value="TIR"/>
    <property type="match status" value="1"/>
</dbReference>
<dbReference type="AlphaFoldDB" id="A0A6I6MKP9"/>
<keyword evidence="1" id="KW-1133">Transmembrane helix</keyword>
<name>A0A6I6MKP9_9CAUL</name>
<gene>
    <name evidence="3" type="primary">yhaH</name>
    <name evidence="3" type="ORF">DSM104635_02780</name>
</gene>
<dbReference type="EMBL" id="CP047045">
    <property type="protein sequence ID" value="QGZ95925.1"/>
    <property type="molecule type" value="Genomic_DNA"/>
</dbReference>
<sequence length="312" mass="34087">MADVFISYAREDRARAEQVARGLQALGLEAFWDTEIPPGQTWADYIEGKLTSCRAVVVLWSEHSTKSQWVREEARMGRDKSKLIPALIDGSQMPFGFGEVQAANLATWRGEPNHPEWTRFANAVHAAARDGAAAPQPAAPISPYRPPPIAPATPVYAAAPTGEAETLSPIGYVQKCFRFYFNGKGRARRAEYWWWILFTVALAFVASFIDVMAFGYNTYTSQPNNQVFNMIATLAVLSPSIAVTSRRFHDVGLSGWLVAAVFGVYLVAGMMMAAMMPLGAVLFGATILVSLVITVIPSRPGPNQYGPNPKGQ</sequence>
<protein>
    <submittedName>
        <fullName evidence="3">Inner membrane protein YhaH</fullName>
    </submittedName>
</protein>
<dbReference type="PANTHER" id="PTHR34980">
    <property type="entry name" value="INNER MEMBRANE PROTEIN-RELATED-RELATED"/>
    <property type="match status" value="1"/>
</dbReference>
<feature type="transmembrane region" description="Helical" evidence="1">
    <location>
        <begin position="192"/>
        <end position="215"/>
    </location>
</feature>
<dbReference type="GO" id="GO:0005886">
    <property type="term" value="C:plasma membrane"/>
    <property type="evidence" value="ECO:0007669"/>
    <property type="project" value="TreeGrafter"/>
</dbReference>
<dbReference type="InterPro" id="IPR035897">
    <property type="entry name" value="Toll_tir_struct_dom_sf"/>
</dbReference>
<accession>A0A6I6MKP9</accession>
<feature type="transmembrane region" description="Helical" evidence="1">
    <location>
        <begin position="274"/>
        <end position="296"/>
    </location>
</feature>
<evidence type="ECO:0000259" key="2">
    <source>
        <dbReference type="PROSITE" id="PS50104"/>
    </source>
</evidence>
<organism evidence="3 4">
    <name type="scientific">Terricaulis silvestris</name>
    <dbReference type="NCBI Taxonomy" id="2686094"/>
    <lineage>
        <taxon>Bacteria</taxon>
        <taxon>Pseudomonadati</taxon>
        <taxon>Pseudomonadota</taxon>
        <taxon>Alphaproteobacteria</taxon>
        <taxon>Caulobacterales</taxon>
        <taxon>Caulobacteraceae</taxon>
        <taxon>Terricaulis</taxon>
    </lineage>
</organism>
<dbReference type="SMART" id="SM00255">
    <property type="entry name" value="TIR"/>
    <property type="match status" value="1"/>
</dbReference>
<reference evidence="4" key="1">
    <citation type="submission" date="2019-12" db="EMBL/GenBank/DDBJ databases">
        <title>Complete genome of Terracaulis silvestris 0127_4.</title>
        <authorList>
            <person name="Vieira S."/>
            <person name="Riedel T."/>
            <person name="Sproer C."/>
            <person name="Pascual J."/>
            <person name="Boedeker C."/>
            <person name="Overmann J."/>
        </authorList>
    </citation>
    <scope>NUCLEOTIDE SEQUENCE [LARGE SCALE GENOMIC DNA]</scope>
    <source>
        <strain evidence="4">0127_4</strain>
    </source>
</reference>
<evidence type="ECO:0000313" key="4">
    <source>
        <dbReference type="Proteomes" id="UP000431269"/>
    </source>
</evidence>
<evidence type="ECO:0000256" key="1">
    <source>
        <dbReference type="SAM" id="Phobius"/>
    </source>
</evidence>
<dbReference type="Pfam" id="PF05656">
    <property type="entry name" value="DUF805"/>
    <property type="match status" value="1"/>
</dbReference>
<feature type="domain" description="TIR" evidence="2">
    <location>
        <begin position="1"/>
        <end position="135"/>
    </location>
</feature>
<feature type="transmembrane region" description="Helical" evidence="1">
    <location>
        <begin position="251"/>
        <end position="268"/>
    </location>
</feature>
<evidence type="ECO:0000313" key="3">
    <source>
        <dbReference type="EMBL" id="QGZ95925.1"/>
    </source>
</evidence>
<dbReference type="GO" id="GO:0007165">
    <property type="term" value="P:signal transduction"/>
    <property type="evidence" value="ECO:0007669"/>
    <property type="project" value="InterPro"/>
</dbReference>
<dbReference type="SUPFAM" id="SSF52200">
    <property type="entry name" value="Toll/Interleukin receptor TIR domain"/>
    <property type="match status" value="1"/>
</dbReference>
<dbReference type="Pfam" id="PF13676">
    <property type="entry name" value="TIR_2"/>
    <property type="match status" value="1"/>
</dbReference>
<proteinExistence type="predicted"/>
<keyword evidence="1" id="KW-0812">Transmembrane</keyword>